<dbReference type="EMBL" id="NAJO01000027">
    <property type="protein sequence ID" value="OQO02583.1"/>
    <property type="molecule type" value="Genomic_DNA"/>
</dbReference>
<dbReference type="Pfam" id="PF06985">
    <property type="entry name" value="HET"/>
    <property type="match status" value="1"/>
</dbReference>
<evidence type="ECO:0000313" key="3">
    <source>
        <dbReference type="Proteomes" id="UP000192596"/>
    </source>
</evidence>
<dbReference type="OrthoDB" id="2958217at2759"/>
<dbReference type="InParanoid" id="A0A1V8STT7"/>
<comment type="caution">
    <text evidence="2">The sequence shown here is derived from an EMBL/GenBank/DDBJ whole genome shotgun (WGS) entry which is preliminary data.</text>
</comment>
<dbReference type="STRING" id="1507870.A0A1V8STT7"/>
<dbReference type="InterPro" id="IPR010730">
    <property type="entry name" value="HET"/>
</dbReference>
<feature type="domain" description="Heterokaryon incompatibility" evidence="1">
    <location>
        <begin position="157"/>
        <end position="271"/>
    </location>
</feature>
<reference evidence="3" key="1">
    <citation type="submission" date="2017-03" db="EMBL/GenBank/DDBJ databases">
        <title>Genomes of endolithic fungi from Antarctica.</title>
        <authorList>
            <person name="Coleine C."/>
            <person name="Masonjones S."/>
            <person name="Stajich J.E."/>
        </authorList>
    </citation>
    <scope>NUCLEOTIDE SEQUENCE [LARGE SCALE GENOMIC DNA]</scope>
    <source>
        <strain evidence="3">CCFEE 5527</strain>
    </source>
</reference>
<protein>
    <recommendedName>
        <fullName evidence="1">Heterokaryon incompatibility domain-containing protein</fullName>
    </recommendedName>
</protein>
<dbReference type="AlphaFoldDB" id="A0A1V8STT7"/>
<keyword evidence="3" id="KW-1185">Reference proteome</keyword>
<gene>
    <name evidence="2" type="ORF">B0A48_12111</name>
</gene>
<evidence type="ECO:0000259" key="1">
    <source>
        <dbReference type="Pfam" id="PF06985"/>
    </source>
</evidence>
<dbReference type="Proteomes" id="UP000192596">
    <property type="component" value="Unassembled WGS sequence"/>
</dbReference>
<dbReference type="PANTHER" id="PTHR33112">
    <property type="entry name" value="DOMAIN PROTEIN, PUTATIVE-RELATED"/>
    <property type="match status" value="1"/>
</dbReference>
<proteinExistence type="predicted"/>
<organism evidence="2 3">
    <name type="scientific">Cryoendolithus antarcticus</name>
    <dbReference type="NCBI Taxonomy" id="1507870"/>
    <lineage>
        <taxon>Eukaryota</taxon>
        <taxon>Fungi</taxon>
        <taxon>Dikarya</taxon>
        <taxon>Ascomycota</taxon>
        <taxon>Pezizomycotina</taxon>
        <taxon>Dothideomycetes</taxon>
        <taxon>Dothideomycetidae</taxon>
        <taxon>Cladosporiales</taxon>
        <taxon>Cladosporiaceae</taxon>
        <taxon>Cryoendolithus</taxon>
    </lineage>
</organism>
<sequence>MSNRRQIRFSPIDGKYIPLTGLISALEPTDPAVPAIEWLLDLRDKSKRVFAVTNQGDPALDFSDAIRAVRRIGFNTASHESIETARAWIRSCVEGHPGQHRTYSDAGLYRNSPGMEEQARDDGPTHLIDCSSDCLLNNEAFGKGSRLVDGSVRPGPYAALSYRWGTADSASWVTTEDNIAARQIQLPETSLPKTIRDAIQITRALDIRYLWIDAICINQSSKDAWLTESSKMAAVFENALVTICASTSTGSTEGMLNARSVDGIESAAEANGDTITIQSVLKSGASSTLHLQFSSGTDRPYRMTACLPAALTWVFEPGTPVKQICVYTAPSWSWASQPRAVTFTHAFSHKREAEYECKLLEADMHLAGRDEFGAVTSGRLMLRSKMWDVRFVPHEICQQDCERSHEVFLDGKMFLAYYDNGFSSLQHSSLMAVSTFFAKPEPWGGGRFEVCDFLLVQKTDEPTLYRRVGVCTHLSFSRMHKHTNEDYLATRHDCLTAMFAAKAETSITLT</sequence>
<dbReference type="PANTHER" id="PTHR33112:SF8">
    <property type="entry name" value="HETEROKARYON INCOMPATIBILITY DOMAIN-CONTAINING PROTEIN"/>
    <property type="match status" value="1"/>
</dbReference>
<evidence type="ECO:0000313" key="2">
    <source>
        <dbReference type="EMBL" id="OQO02583.1"/>
    </source>
</evidence>
<name>A0A1V8STT7_9PEZI</name>
<accession>A0A1V8STT7</accession>